<dbReference type="InterPro" id="IPR010982">
    <property type="entry name" value="Lambda_DNA-bd_dom_sf"/>
</dbReference>
<accession>G8C7L9</accession>
<dbReference type="GO" id="GO:0003677">
    <property type="term" value="F:DNA binding"/>
    <property type="evidence" value="ECO:0007669"/>
    <property type="project" value="InterPro"/>
</dbReference>
<dbReference type="KEGG" id="vg:11294525"/>
<reference evidence="1 2" key="1">
    <citation type="submission" date="2010-04" db="EMBL/GenBank/DDBJ databases">
        <authorList>
            <person name="King R.A."/>
            <person name="Wright A.A."/>
            <person name="Miles C.N."/>
            <person name="Wheet N.W."/>
        </authorList>
    </citation>
    <scope>NUCLEOTIDE SEQUENCE [LARGE SCALE GENOMIC DNA]</scope>
</reference>
<dbReference type="Proteomes" id="UP000008848">
    <property type="component" value="Segment"/>
</dbReference>
<keyword evidence="2" id="KW-1185">Reference proteome</keyword>
<organism evidence="1 2">
    <name type="scientific">Escherichia phage HK75</name>
    <dbReference type="NCBI Taxonomy" id="906668"/>
    <lineage>
        <taxon>Viruses</taxon>
        <taxon>Duplodnaviria</taxon>
        <taxon>Heunggongvirae</taxon>
        <taxon>Uroviricota</taxon>
        <taxon>Caudoviricetes</taxon>
        <taxon>Hendrixvirinae</taxon>
        <taxon>Saikungvirus</taxon>
        <taxon>Saikungvirus HK75</taxon>
    </lineage>
</organism>
<dbReference type="EMBL" id="HM173637">
    <property type="protein sequence ID" value="ADO67665.1"/>
    <property type="molecule type" value="Genomic_DNA"/>
</dbReference>
<dbReference type="OrthoDB" id="27108at10239"/>
<evidence type="ECO:0000313" key="2">
    <source>
        <dbReference type="Proteomes" id="UP000008848"/>
    </source>
</evidence>
<dbReference type="GeneID" id="11294525"/>
<sequence>MNEVTFADVIKSVRVSVVAEVCGLTPKAVYKWLEKGGLPRTEFTDETDYAKKISRASGGKFSTALIKRVGKAA</sequence>
<dbReference type="Gene3D" id="1.10.260.40">
    <property type="entry name" value="lambda repressor-like DNA-binding domains"/>
    <property type="match status" value="1"/>
</dbReference>
<name>G8C7L9_9CAUD</name>
<evidence type="ECO:0000313" key="1">
    <source>
        <dbReference type="EMBL" id="ADO67665.1"/>
    </source>
</evidence>
<protein>
    <submittedName>
        <fullName evidence="1">Regulatory protein cro</fullName>
    </submittedName>
</protein>
<dbReference type="RefSeq" id="YP_004934145.1">
    <property type="nucleotide sequence ID" value="NC_016160.1"/>
</dbReference>
<gene>
    <name evidence="1" type="ORF">HK75_38</name>
</gene>
<proteinExistence type="predicted"/>